<reference evidence="2 3" key="1">
    <citation type="submission" date="2019-05" db="EMBL/GenBank/DDBJ databases">
        <title>Emergence of the Ug99 lineage of the wheat stem rust pathogen through somatic hybridization.</title>
        <authorList>
            <person name="Li F."/>
            <person name="Upadhyaya N.M."/>
            <person name="Sperschneider J."/>
            <person name="Matny O."/>
            <person name="Nguyen-Phuc H."/>
            <person name="Mago R."/>
            <person name="Raley C."/>
            <person name="Miller M.E."/>
            <person name="Silverstein K.A.T."/>
            <person name="Henningsen E."/>
            <person name="Hirsch C.D."/>
            <person name="Visser B."/>
            <person name="Pretorius Z.A."/>
            <person name="Steffenson B.J."/>
            <person name="Schwessinger B."/>
            <person name="Dodds P.N."/>
            <person name="Figueroa M."/>
        </authorList>
    </citation>
    <scope>NUCLEOTIDE SEQUENCE [LARGE SCALE GENOMIC DNA]</scope>
    <source>
        <strain evidence="2">21-0</strain>
    </source>
</reference>
<proteinExistence type="predicted"/>
<dbReference type="OrthoDB" id="2502593at2759"/>
<gene>
    <name evidence="2" type="ORF">PGT21_023267</name>
</gene>
<feature type="signal peptide" evidence="1">
    <location>
        <begin position="1"/>
        <end position="23"/>
    </location>
</feature>
<keyword evidence="1" id="KW-0732">Signal</keyword>
<protein>
    <submittedName>
        <fullName evidence="2">Uncharacterized protein</fullName>
    </submittedName>
</protein>
<keyword evidence="3" id="KW-1185">Reference proteome</keyword>
<evidence type="ECO:0000313" key="2">
    <source>
        <dbReference type="EMBL" id="KAA1073711.1"/>
    </source>
</evidence>
<organism evidence="2 3">
    <name type="scientific">Puccinia graminis f. sp. tritici</name>
    <dbReference type="NCBI Taxonomy" id="56615"/>
    <lineage>
        <taxon>Eukaryota</taxon>
        <taxon>Fungi</taxon>
        <taxon>Dikarya</taxon>
        <taxon>Basidiomycota</taxon>
        <taxon>Pucciniomycotina</taxon>
        <taxon>Pucciniomycetes</taxon>
        <taxon>Pucciniales</taxon>
        <taxon>Pucciniaceae</taxon>
        <taxon>Puccinia</taxon>
    </lineage>
</organism>
<dbReference type="EMBL" id="VSWC01000158">
    <property type="protein sequence ID" value="KAA1073711.1"/>
    <property type="molecule type" value="Genomic_DNA"/>
</dbReference>
<accession>A0A5B0MAR7</accession>
<sequence>MFFPIRGALVIFGLLNLFSVTFLAPSLRPDHRIDVVKPASEIGSKIPGKESGSIETIGLASGGTSASRDFFNPRSQSVFDQPKILNSQQLVLSRKIEFLKYIMAFHKFPDCLPPEKNLPKHKISKKDKQIIELKELNEQRKYIVNEARFRLKHERLRTISKYTARLQGISASVRLAKETLKAAKADKLKEFNRGFVQIENVVNTIKTLLKHKINSELFSRQRAYFLVGSLDQDSSDLILEKLRERLADDLEELIKLSKRDNVVDEHNLHDLSNEYRNTVMLILNSVREFSLVNKDSFTRVLNTPDTLHMIARSDLRTVLNDEIKTNSLELESLQPLWRRSLDELIQEITSGDYHNYYLEEKMKMTRIAEQMVNLESLFYRLLAHDWWNLDFMGGIEFDLNFNGVLHV</sequence>
<evidence type="ECO:0000313" key="3">
    <source>
        <dbReference type="Proteomes" id="UP000324748"/>
    </source>
</evidence>
<evidence type="ECO:0000256" key="1">
    <source>
        <dbReference type="SAM" id="SignalP"/>
    </source>
</evidence>
<comment type="caution">
    <text evidence="2">The sequence shown here is derived from an EMBL/GenBank/DDBJ whole genome shotgun (WGS) entry which is preliminary data.</text>
</comment>
<dbReference type="AlphaFoldDB" id="A0A5B0MAR7"/>
<dbReference type="Proteomes" id="UP000324748">
    <property type="component" value="Unassembled WGS sequence"/>
</dbReference>
<feature type="chain" id="PRO_5023018719" evidence="1">
    <location>
        <begin position="24"/>
        <end position="407"/>
    </location>
</feature>
<name>A0A5B0MAR7_PUCGR</name>